<evidence type="ECO:0000313" key="2">
    <source>
        <dbReference type="EMBL" id="KAL2505163.1"/>
    </source>
</evidence>
<dbReference type="EMBL" id="JBFOLK010000006">
    <property type="protein sequence ID" value="KAL2505163.1"/>
    <property type="molecule type" value="Genomic_DNA"/>
</dbReference>
<dbReference type="PANTHER" id="PTHR48047">
    <property type="entry name" value="GLYCOSYLTRANSFERASE"/>
    <property type="match status" value="1"/>
</dbReference>
<protein>
    <submittedName>
        <fullName evidence="2">UDP-glycosyltransferase 90A1</fullName>
    </submittedName>
</protein>
<evidence type="ECO:0000313" key="3">
    <source>
        <dbReference type="Proteomes" id="UP001604336"/>
    </source>
</evidence>
<sequence>MSFVSSYNAKPHVVLFPFMSKGHTIPLLHLARLLLHDGAAVTLFTTVENRQSIVHQFLSHNDITVIDLPFPGNIPGIPPGIESTDKLPSMSLFLSFAKATKLMQPYFENVLQTLPHVTCIISDHFLHWTLESASKFGIPRLGFNGMSTYASALAQDAAVNGLLSLHEVRG</sequence>
<dbReference type="SUPFAM" id="SSF53756">
    <property type="entry name" value="UDP-Glycosyltransferase/glycogen phosphorylase"/>
    <property type="match status" value="1"/>
</dbReference>
<gene>
    <name evidence="2" type="ORF">Adt_20784</name>
</gene>
<keyword evidence="3" id="KW-1185">Reference proteome</keyword>
<accession>A0ABD1SXM8</accession>
<dbReference type="Gene3D" id="3.40.50.2000">
    <property type="entry name" value="Glycogen Phosphorylase B"/>
    <property type="match status" value="1"/>
</dbReference>
<comment type="similarity">
    <text evidence="1">Belongs to the UDP-glycosyltransferase family.</text>
</comment>
<reference evidence="3" key="1">
    <citation type="submission" date="2024-07" db="EMBL/GenBank/DDBJ databases">
        <title>Two chromosome-level genome assemblies of Korean endemic species Abeliophyllum distichum and Forsythia ovata (Oleaceae).</title>
        <authorList>
            <person name="Jang H."/>
        </authorList>
    </citation>
    <scope>NUCLEOTIDE SEQUENCE [LARGE SCALE GENOMIC DNA]</scope>
</reference>
<proteinExistence type="inferred from homology"/>
<comment type="caution">
    <text evidence="2">The sequence shown here is derived from an EMBL/GenBank/DDBJ whole genome shotgun (WGS) entry which is preliminary data.</text>
</comment>
<dbReference type="PANTHER" id="PTHR48047:SF51">
    <property type="entry name" value="GLYCOSYLTRANSFERASE"/>
    <property type="match status" value="1"/>
</dbReference>
<organism evidence="2 3">
    <name type="scientific">Abeliophyllum distichum</name>
    <dbReference type="NCBI Taxonomy" id="126358"/>
    <lineage>
        <taxon>Eukaryota</taxon>
        <taxon>Viridiplantae</taxon>
        <taxon>Streptophyta</taxon>
        <taxon>Embryophyta</taxon>
        <taxon>Tracheophyta</taxon>
        <taxon>Spermatophyta</taxon>
        <taxon>Magnoliopsida</taxon>
        <taxon>eudicotyledons</taxon>
        <taxon>Gunneridae</taxon>
        <taxon>Pentapetalae</taxon>
        <taxon>asterids</taxon>
        <taxon>lamiids</taxon>
        <taxon>Lamiales</taxon>
        <taxon>Oleaceae</taxon>
        <taxon>Forsythieae</taxon>
        <taxon>Abeliophyllum</taxon>
    </lineage>
</organism>
<dbReference type="Proteomes" id="UP001604336">
    <property type="component" value="Unassembled WGS sequence"/>
</dbReference>
<evidence type="ECO:0000256" key="1">
    <source>
        <dbReference type="ARBA" id="ARBA00009995"/>
    </source>
</evidence>
<name>A0ABD1SXM8_9LAMI</name>
<dbReference type="AlphaFoldDB" id="A0ABD1SXM8"/>